<feature type="domain" description="ABC transporter" evidence="9">
    <location>
        <begin position="6"/>
        <end position="243"/>
    </location>
</feature>
<dbReference type="NCBIfam" id="TIGR04520">
    <property type="entry name" value="ECF_ATPase_1"/>
    <property type="match status" value="1"/>
</dbReference>
<reference evidence="10 11" key="1">
    <citation type="submission" date="2020-02" db="EMBL/GenBank/DDBJ databases">
        <title>Complete genome sequences of six Lactobacillus iners strains isolated from the human vagina.</title>
        <authorList>
            <person name="France M.T."/>
            <person name="Rutt L."/>
            <person name="Narina S."/>
            <person name="Arbaugh S."/>
            <person name="Humphrys M.S."/>
            <person name="Ma B."/>
            <person name="Hayward M.R."/>
            <person name="Relman D."/>
            <person name="Kwon D.S."/>
            <person name="Ravel J."/>
        </authorList>
    </citation>
    <scope>NUCLEOTIDE SEQUENCE [LARGE SCALE GENOMIC DNA]</scope>
    <source>
        <strain evidence="10 11">C0210C1</strain>
    </source>
</reference>
<name>A0A6G7BA90_9LACO</name>
<evidence type="ECO:0000256" key="7">
    <source>
        <dbReference type="ARBA" id="ARBA00022967"/>
    </source>
</evidence>
<dbReference type="GO" id="GO:0043190">
    <property type="term" value="C:ATP-binding cassette (ABC) transporter complex"/>
    <property type="evidence" value="ECO:0007669"/>
    <property type="project" value="TreeGrafter"/>
</dbReference>
<evidence type="ECO:0000313" key="10">
    <source>
        <dbReference type="EMBL" id="QIH24245.1"/>
    </source>
</evidence>
<dbReference type="InterPro" id="IPR027417">
    <property type="entry name" value="P-loop_NTPase"/>
</dbReference>
<dbReference type="Gene3D" id="3.40.50.300">
    <property type="entry name" value="P-loop containing nucleotide triphosphate hydrolases"/>
    <property type="match status" value="1"/>
</dbReference>
<dbReference type="PROSITE" id="PS50893">
    <property type="entry name" value="ABC_TRANSPORTER_2"/>
    <property type="match status" value="1"/>
</dbReference>
<dbReference type="InterPro" id="IPR003439">
    <property type="entry name" value="ABC_transporter-like_ATP-bd"/>
</dbReference>
<evidence type="ECO:0000256" key="8">
    <source>
        <dbReference type="ARBA" id="ARBA00023136"/>
    </source>
</evidence>
<evidence type="ECO:0000259" key="9">
    <source>
        <dbReference type="PROSITE" id="PS50893"/>
    </source>
</evidence>
<dbReference type="PANTHER" id="PTHR43553">
    <property type="entry name" value="HEAVY METAL TRANSPORTER"/>
    <property type="match status" value="1"/>
</dbReference>
<gene>
    <name evidence="10" type="ORF">G6Z83_06130</name>
</gene>
<dbReference type="PANTHER" id="PTHR43553:SF24">
    <property type="entry name" value="ENERGY-COUPLING FACTOR TRANSPORTER ATP-BINDING PROTEIN ECFA1"/>
    <property type="match status" value="1"/>
</dbReference>
<dbReference type="Pfam" id="PF00005">
    <property type="entry name" value="ABC_tran"/>
    <property type="match status" value="1"/>
</dbReference>
<evidence type="ECO:0000256" key="4">
    <source>
        <dbReference type="ARBA" id="ARBA00022475"/>
    </source>
</evidence>
<dbReference type="GO" id="GO:0005524">
    <property type="term" value="F:ATP binding"/>
    <property type="evidence" value="ECO:0007669"/>
    <property type="project" value="UniProtKB-KW"/>
</dbReference>
<dbReference type="InterPro" id="IPR050095">
    <property type="entry name" value="ECF_ABC_transporter_ATP-bd"/>
</dbReference>
<keyword evidence="4" id="KW-1003">Cell membrane</keyword>
<dbReference type="CDD" id="cd03225">
    <property type="entry name" value="ABC_cobalt_CbiO_domain1"/>
    <property type="match status" value="1"/>
</dbReference>
<dbReference type="InterPro" id="IPR030947">
    <property type="entry name" value="EcfA_1"/>
</dbReference>
<dbReference type="SUPFAM" id="SSF52540">
    <property type="entry name" value="P-loop containing nucleoside triphosphate hydrolases"/>
    <property type="match status" value="1"/>
</dbReference>
<dbReference type="SMART" id="SM00382">
    <property type="entry name" value="AAA"/>
    <property type="match status" value="1"/>
</dbReference>
<dbReference type="GO" id="GO:0042626">
    <property type="term" value="F:ATPase-coupled transmembrane transporter activity"/>
    <property type="evidence" value="ECO:0007669"/>
    <property type="project" value="TreeGrafter"/>
</dbReference>
<keyword evidence="7" id="KW-1278">Translocase</keyword>
<comment type="similarity">
    <text evidence="2">Belongs to the ABC transporter superfamily.</text>
</comment>
<comment type="subcellular location">
    <subcellularLocation>
        <location evidence="1">Cell membrane</location>
        <topology evidence="1">Peripheral membrane protein</topology>
    </subcellularLocation>
</comment>
<dbReference type="AlphaFoldDB" id="A0A6G7BA90"/>
<evidence type="ECO:0000256" key="1">
    <source>
        <dbReference type="ARBA" id="ARBA00004202"/>
    </source>
</evidence>
<dbReference type="InterPro" id="IPR003593">
    <property type="entry name" value="AAA+_ATPase"/>
</dbReference>
<evidence type="ECO:0000313" key="11">
    <source>
        <dbReference type="Proteomes" id="UP000501676"/>
    </source>
</evidence>
<dbReference type="GO" id="GO:0016887">
    <property type="term" value="F:ATP hydrolysis activity"/>
    <property type="evidence" value="ECO:0007669"/>
    <property type="project" value="InterPro"/>
</dbReference>
<keyword evidence="6" id="KW-0067">ATP-binding</keyword>
<dbReference type="FunFam" id="3.40.50.300:FF:000224">
    <property type="entry name" value="Energy-coupling factor transporter ATP-binding protein EcfA"/>
    <property type="match status" value="1"/>
</dbReference>
<organism evidence="10 11">
    <name type="scientific">Lactobacillus iners</name>
    <dbReference type="NCBI Taxonomy" id="147802"/>
    <lineage>
        <taxon>Bacteria</taxon>
        <taxon>Bacillati</taxon>
        <taxon>Bacillota</taxon>
        <taxon>Bacilli</taxon>
        <taxon>Lactobacillales</taxon>
        <taxon>Lactobacillaceae</taxon>
        <taxon>Lactobacillus</taxon>
    </lineage>
</organism>
<keyword evidence="8" id="KW-0472">Membrane</keyword>
<protein>
    <submittedName>
        <fullName evidence="10">Energy-coupling factor transporter ATPase</fullName>
    </submittedName>
</protein>
<dbReference type="EMBL" id="CP049228">
    <property type="protein sequence ID" value="QIH24245.1"/>
    <property type="molecule type" value="Genomic_DNA"/>
</dbReference>
<proteinExistence type="inferred from homology"/>
<evidence type="ECO:0000256" key="5">
    <source>
        <dbReference type="ARBA" id="ARBA00022741"/>
    </source>
</evidence>
<accession>A0A6G7BA90</accession>
<evidence type="ECO:0000256" key="6">
    <source>
        <dbReference type="ARBA" id="ARBA00022840"/>
    </source>
</evidence>
<evidence type="ECO:0000256" key="3">
    <source>
        <dbReference type="ARBA" id="ARBA00022448"/>
    </source>
</evidence>
<keyword evidence="3" id="KW-0813">Transport</keyword>
<sequence>MGYKIVDVNNISYQYYDSSQLALDHVSFTVDSGMWVSVVGPNGSGKSTLTKVLDGLLVPKSDKDSHIIIDGIKLSDNTLYDIRNKIGIVFQDPENQFVGATVADDVAFGLENRNIDRNQMIDIVTDSLKQVDMLKFADKAPNMLSGGQKQRVAIAGVLAIKPKIIILDEATSMLDPDGKNIILKLIKKLQKQNNYTVISITHDLEEAIYSDKLLILKAGKVLRYDHPRKIFNDVQLLERSGLDLPFVFKIKSQLSQMGVNIPEEIIGQKELVNYLWQLSLKK</sequence>
<dbReference type="PROSITE" id="PS00211">
    <property type="entry name" value="ABC_TRANSPORTER_1"/>
    <property type="match status" value="1"/>
</dbReference>
<dbReference type="InterPro" id="IPR015856">
    <property type="entry name" value="ABC_transpr_CbiO/EcfA_su"/>
</dbReference>
<evidence type="ECO:0000256" key="2">
    <source>
        <dbReference type="ARBA" id="ARBA00005417"/>
    </source>
</evidence>
<dbReference type="InterPro" id="IPR017871">
    <property type="entry name" value="ABC_transporter-like_CS"/>
</dbReference>
<dbReference type="RefSeq" id="WP_164824098.1">
    <property type="nucleotide sequence ID" value="NZ_CP049228.1"/>
</dbReference>
<dbReference type="NCBIfam" id="NF010167">
    <property type="entry name" value="PRK13648.1"/>
    <property type="match status" value="1"/>
</dbReference>
<dbReference type="Proteomes" id="UP000501676">
    <property type="component" value="Chromosome"/>
</dbReference>
<keyword evidence="5" id="KW-0547">Nucleotide-binding</keyword>